<protein>
    <submittedName>
        <fullName evidence="10">YdcF family protein</fullName>
    </submittedName>
</protein>
<dbReference type="EMBL" id="JAPHVQ010000001">
    <property type="protein sequence ID" value="MDE8033588.1"/>
    <property type="molecule type" value="Genomic_DNA"/>
</dbReference>
<sequence length="235" mass="27318">MELTQQHSATETEKPPFCKRFGRFCVKSIVCTAWVSVVLILFVLVIDGATGFYVKDRIYTDIDKLPKYNDAVVLGTSKYYSKGSPNLYYKYRLEAAMALLKRGKVKNLLVSGDNKTPYYNEPKVMQNDLRRMGVQKELIKQDFAGYRTLDSIVRAREVYQLEPFVIVTQQFHCERALFIAKYHHIDAVCFAAKYPEGHIKVRIREFFARLGMLWDFLMDTQPETLERVASREIKS</sequence>
<reference evidence="10" key="1">
    <citation type="submission" date="2022-11" db="EMBL/GenBank/DDBJ databases">
        <authorList>
            <person name="Kamali M."/>
            <person name="Peak L."/>
            <person name="Go Y.Y."/>
            <person name="Balasuriya U.B.R."/>
            <person name="Carossino M."/>
        </authorList>
    </citation>
    <scope>NUCLEOTIDE SEQUENCE</scope>
    <source>
        <strain evidence="10">4524</strain>
    </source>
</reference>
<keyword evidence="4 8" id="KW-0812">Transmembrane</keyword>
<evidence type="ECO:0000256" key="2">
    <source>
        <dbReference type="ARBA" id="ARBA00022475"/>
    </source>
</evidence>
<proteinExistence type="predicted"/>
<comment type="function">
    <text evidence="7">Participates in the barrier function of the cell envelope.</text>
</comment>
<organism evidence="10 11">
    <name type="scientific">Actinobacillus equuli subsp. equuli</name>
    <dbReference type="NCBI Taxonomy" id="202947"/>
    <lineage>
        <taxon>Bacteria</taxon>
        <taxon>Pseudomonadati</taxon>
        <taxon>Pseudomonadota</taxon>
        <taxon>Gammaproteobacteria</taxon>
        <taxon>Pasteurellales</taxon>
        <taxon>Pasteurellaceae</taxon>
        <taxon>Actinobacillus</taxon>
    </lineage>
</organism>
<keyword evidence="3" id="KW-0997">Cell inner membrane</keyword>
<dbReference type="InterPro" id="IPR051599">
    <property type="entry name" value="Cell_Envelope_Assoc"/>
</dbReference>
<feature type="transmembrane region" description="Helical" evidence="8">
    <location>
        <begin position="24"/>
        <end position="46"/>
    </location>
</feature>
<dbReference type="PANTHER" id="PTHR30336">
    <property type="entry name" value="INNER MEMBRANE PROTEIN, PROBABLE PERMEASE"/>
    <property type="match status" value="1"/>
</dbReference>
<evidence type="ECO:0000256" key="5">
    <source>
        <dbReference type="ARBA" id="ARBA00022989"/>
    </source>
</evidence>
<evidence type="ECO:0000313" key="11">
    <source>
        <dbReference type="Proteomes" id="UP001142444"/>
    </source>
</evidence>
<comment type="subcellular location">
    <subcellularLocation>
        <location evidence="1">Cell inner membrane</location>
        <topology evidence="1">Single-pass membrane protein</topology>
    </subcellularLocation>
</comment>
<comment type="caution">
    <text evidence="10">The sequence shown here is derived from an EMBL/GenBank/DDBJ whole genome shotgun (WGS) entry which is preliminary data.</text>
</comment>
<keyword evidence="11" id="KW-1185">Reference proteome</keyword>
<dbReference type="GO" id="GO:0005886">
    <property type="term" value="C:plasma membrane"/>
    <property type="evidence" value="ECO:0007669"/>
    <property type="project" value="UniProtKB-SubCell"/>
</dbReference>
<name>A0A9X4G1X4_ACTEU</name>
<evidence type="ECO:0000313" key="10">
    <source>
        <dbReference type="EMBL" id="MDE8033588.1"/>
    </source>
</evidence>
<evidence type="ECO:0000259" key="9">
    <source>
        <dbReference type="Pfam" id="PF02698"/>
    </source>
</evidence>
<gene>
    <name evidence="10" type="ORF">OQ257_00160</name>
</gene>
<dbReference type="AlphaFoldDB" id="A0A9X4G1X4"/>
<dbReference type="InterPro" id="IPR003848">
    <property type="entry name" value="DUF218"/>
</dbReference>
<keyword evidence="6 8" id="KW-0472">Membrane</keyword>
<evidence type="ECO:0000256" key="7">
    <source>
        <dbReference type="ARBA" id="ARBA00037355"/>
    </source>
</evidence>
<keyword evidence="5 8" id="KW-1133">Transmembrane helix</keyword>
<evidence type="ECO:0000256" key="4">
    <source>
        <dbReference type="ARBA" id="ARBA00022692"/>
    </source>
</evidence>
<dbReference type="PANTHER" id="PTHR30336:SF0">
    <property type="entry name" value="PROTEIN SANA"/>
    <property type="match status" value="1"/>
</dbReference>
<feature type="domain" description="DUF218" evidence="9">
    <location>
        <begin position="71"/>
        <end position="192"/>
    </location>
</feature>
<dbReference type="RefSeq" id="WP_275216953.1">
    <property type="nucleotide sequence ID" value="NZ_JAPHVQ010000001.1"/>
</dbReference>
<dbReference type="Proteomes" id="UP001142444">
    <property type="component" value="Unassembled WGS sequence"/>
</dbReference>
<keyword evidence="2" id="KW-1003">Cell membrane</keyword>
<evidence type="ECO:0000256" key="6">
    <source>
        <dbReference type="ARBA" id="ARBA00023136"/>
    </source>
</evidence>
<reference evidence="10" key="2">
    <citation type="journal article" date="2023" name="Pathogens">
        <title>Pathological Features and Genomic Characterization of an Actinobacillus equuli subsp. equuli Bearing Unique Virulence-Associated Genes from an Adult Horse with Pleuropneumonia.</title>
        <authorList>
            <person name="Kamali M."/>
            <person name="Carossino M."/>
            <person name="Del Piero F."/>
            <person name="Peak L."/>
            <person name="Mitchell M.S."/>
            <person name="Willette J."/>
            <person name="Baker R."/>
            <person name="Li F."/>
            <person name="Kenez A."/>
            <person name="Balasuriya U.B.R."/>
            <person name="Go Y.Y."/>
        </authorList>
    </citation>
    <scope>NUCLEOTIDE SEQUENCE</scope>
    <source>
        <strain evidence="10">4524</strain>
    </source>
</reference>
<evidence type="ECO:0000256" key="1">
    <source>
        <dbReference type="ARBA" id="ARBA00004377"/>
    </source>
</evidence>
<dbReference type="CDD" id="cd06259">
    <property type="entry name" value="YdcF-like"/>
    <property type="match status" value="1"/>
</dbReference>
<evidence type="ECO:0000256" key="8">
    <source>
        <dbReference type="SAM" id="Phobius"/>
    </source>
</evidence>
<accession>A0A9X4G1X4</accession>
<evidence type="ECO:0000256" key="3">
    <source>
        <dbReference type="ARBA" id="ARBA00022519"/>
    </source>
</evidence>
<dbReference type="Pfam" id="PF02698">
    <property type="entry name" value="DUF218"/>
    <property type="match status" value="1"/>
</dbReference>